<evidence type="ECO:0000256" key="10">
    <source>
        <dbReference type="SAM" id="SignalP"/>
    </source>
</evidence>
<feature type="domain" description="TonB-dependent receptor-like beta-barrel" evidence="11">
    <location>
        <begin position="404"/>
        <end position="962"/>
    </location>
</feature>
<keyword evidence="13" id="KW-0675">Receptor</keyword>
<dbReference type="OrthoDB" id="9768177at2"/>
<dbReference type="InterPro" id="IPR008969">
    <property type="entry name" value="CarboxyPept-like_regulatory"/>
</dbReference>
<keyword evidence="5 9" id="KW-0798">TonB box</keyword>
<dbReference type="InterPro" id="IPR012910">
    <property type="entry name" value="Plug_dom"/>
</dbReference>
<keyword evidence="6 8" id="KW-0472">Membrane</keyword>
<evidence type="ECO:0000256" key="6">
    <source>
        <dbReference type="ARBA" id="ARBA00023136"/>
    </source>
</evidence>
<comment type="similarity">
    <text evidence="8 9">Belongs to the TonB-dependent receptor family.</text>
</comment>
<dbReference type="SUPFAM" id="SSF49464">
    <property type="entry name" value="Carboxypeptidase regulatory domain-like"/>
    <property type="match status" value="1"/>
</dbReference>
<protein>
    <submittedName>
        <fullName evidence="13">TonB-dependent receptor</fullName>
    </submittedName>
</protein>
<dbReference type="Pfam" id="PF00593">
    <property type="entry name" value="TonB_dep_Rec_b-barrel"/>
    <property type="match status" value="1"/>
</dbReference>
<dbReference type="InterPro" id="IPR023996">
    <property type="entry name" value="TonB-dep_OMP_SusC/RagA"/>
</dbReference>
<dbReference type="PROSITE" id="PS52016">
    <property type="entry name" value="TONB_DEPENDENT_REC_3"/>
    <property type="match status" value="1"/>
</dbReference>
<keyword evidence="14" id="KW-1185">Reference proteome</keyword>
<feature type="signal peptide" evidence="10">
    <location>
        <begin position="1"/>
        <end position="35"/>
    </location>
</feature>
<evidence type="ECO:0000256" key="3">
    <source>
        <dbReference type="ARBA" id="ARBA00022452"/>
    </source>
</evidence>
<dbReference type="InterPro" id="IPR036942">
    <property type="entry name" value="Beta-barrel_TonB_sf"/>
</dbReference>
<reference evidence="13 14" key="1">
    <citation type="journal article" date="2017" name="Int. J. Syst. Evol. Microbiol.">
        <title>Arachidicoccus ginsenosidivorans sp. nov., with ginsenoside-converting activity isolated from ginseng cultivating soil.</title>
        <authorList>
            <person name="Siddiqi M.Z."/>
            <person name="Aslam Z."/>
            <person name="Im W.T."/>
        </authorList>
    </citation>
    <scope>NUCLEOTIDE SEQUENCE [LARGE SCALE GENOMIC DNA]</scope>
    <source>
        <strain evidence="13 14">Gsoil 809</strain>
    </source>
</reference>
<evidence type="ECO:0000256" key="8">
    <source>
        <dbReference type="PROSITE-ProRule" id="PRU01360"/>
    </source>
</evidence>
<evidence type="ECO:0000256" key="2">
    <source>
        <dbReference type="ARBA" id="ARBA00022448"/>
    </source>
</evidence>
<proteinExistence type="inferred from homology"/>
<dbReference type="Gene3D" id="2.170.130.10">
    <property type="entry name" value="TonB-dependent receptor, plug domain"/>
    <property type="match status" value="1"/>
</dbReference>
<organism evidence="13 14">
    <name type="scientific">Arachidicoccus ginsenosidivorans</name>
    <dbReference type="NCBI Taxonomy" id="496057"/>
    <lineage>
        <taxon>Bacteria</taxon>
        <taxon>Pseudomonadati</taxon>
        <taxon>Bacteroidota</taxon>
        <taxon>Chitinophagia</taxon>
        <taxon>Chitinophagales</taxon>
        <taxon>Chitinophagaceae</taxon>
        <taxon>Arachidicoccus</taxon>
    </lineage>
</organism>
<evidence type="ECO:0000256" key="7">
    <source>
        <dbReference type="ARBA" id="ARBA00023237"/>
    </source>
</evidence>
<dbReference type="AlphaFoldDB" id="A0A5B8VK74"/>
<keyword evidence="4 8" id="KW-0812">Transmembrane</keyword>
<feature type="domain" description="TonB-dependent receptor plug" evidence="12">
    <location>
        <begin position="127"/>
        <end position="242"/>
    </location>
</feature>
<evidence type="ECO:0000259" key="12">
    <source>
        <dbReference type="Pfam" id="PF07715"/>
    </source>
</evidence>
<comment type="subcellular location">
    <subcellularLocation>
        <location evidence="1 8">Cell outer membrane</location>
        <topology evidence="1 8">Multi-pass membrane protein</topology>
    </subcellularLocation>
</comment>
<dbReference type="RefSeq" id="WP_146780961.1">
    <property type="nucleotide sequence ID" value="NZ_CP042434.1"/>
</dbReference>
<evidence type="ECO:0000259" key="11">
    <source>
        <dbReference type="Pfam" id="PF00593"/>
    </source>
</evidence>
<evidence type="ECO:0000256" key="1">
    <source>
        <dbReference type="ARBA" id="ARBA00004571"/>
    </source>
</evidence>
<feature type="chain" id="PRO_5023125072" evidence="10">
    <location>
        <begin position="36"/>
        <end position="999"/>
    </location>
</feature>
<evidence type="ECO:0000256" key="5">
    <source>
        <dbReference type="ARBA" id="ARBA00023077"/>
    </source>
</evidence>
<dbReference type="NCBIfam" id="TIGR04056">
    <property type="entry name" value="OMP_RagA_SusC"/>
    <property type="match status" value="1"/>
</dbReference>
<dbReference type="InterPro" id="IPR037066">
    <property type="entry name" value="Plug_dom_sf"/>
</dbReference>
<accession>A0A5B8VK74</accession>
<name>A0A5B8VK74_9BACT</name>
<keyword evidence="2 8" id="KW-0813">Transport</keyword>
<dbReference type="InterPro" id="IPR023997">
    <property type="entry name" value="TonB-dep_OMP_SusC/RagA_CS"/>
</dbReference>
<dbReference type="NCBIfam" id="TIGR04057">
    <property type="entry name" value="SusC_RagA_signa"/>
    <property type="match status" value="1"/>
</dbReference>
<dbReference type="Pfam" id="PF13715">
    <property type="entry name" value="CarbopepD_reg_2"/>
    <property type="match status" value="1"/>
</dbReference>
<dbReference type="InterPro" id="IPR039426">
    <property type="entry name" value="TonB-dep_rcpt-like"/>
</dbReference>
<dbReference type="SUPFAM" id="SSF56935">
    <property type="entry name" value="Porins"/>
    <property type="match status" value="1"/>
</dbReference>
<keyword evidence="7 8" id="KW-0998">Cell outer membrane</keyword>
<dbReference type="Gene3D" id="2.40.170.20">
    <property type="entry name" value="TonB-dependent receptor, beta-barrel domain"/>
    <property type="match status" value="1"/>
</dbReference>
<dbReference type="InterPro" id="IPR000531">
    <property type="entry name" value="Beta-barrel_TonB"/>
</dbReference>
<dbReference type="Gene3D" id="2.60.40.1120">
    <property type="entry name" value="Carboxypeptidase-like, regulatory domain"/>
    <property type="match status" value="1"/>
</dbReference>
<sequence>MIRSNCNYNRTRRSSLLSSLLLLCLLLCGQVSVTAQTSVTVQGIVYNDHQQPLEGASVTIKGTEHGTATGSDGHFSIQAAEGAILKITHVGYQAQEIAVSQNITAVLQPEKGSLSEVVVIGYGTQQKKELTGAIATVNADDFQQGSITSPEQLISGKVAGVSITSNGGSPGAGSVIRIRGGASIQASNNPLIVIDGVPLSGNNIYGASNPLSLINPGDIASFTILKDAAATAIYGSRASNGVIIITTKKGKGGSPVIQLNSQLSVSKIEKTVDVLTAGEFRQYVDSLGQGSYDGTHTYASLMGSANTNWQNEIYQTALSTDNSLSVTGALKHLPYRISAAYLNQDGILRTDNLQRVTGSIALTPTFFNDKLKVSLNLNGTSSHTRFANNAAISSSVYFDPTQPVYDENSPYGGYYEWASVDANTQAVTLNKLAPRNPLALLELYKNLSDVQRSYGNLQLDYQLPFVTGLHANLNLGYDVAKGSGTIDVPAMAAQNFLDGGQKNKYSNKINNKVLEFYLNYNKDLEKLKSNINLVAGYGYYSNESTNDNYPNIRANGDTIAGSEPSFPIDKPTNVLLSYYGRLIYTYNTRYILAASLRTDGSSRFAPDTRWGVFPSLAFTWRINQEPFLKSSSTLSDLKLRLSYGVTGNQDGIYDYPYQSIYSYSSNASKVQFGDTYYNMATPAAYDAGIKWEQTATYNAGLDYGFLNNRITGSLDFYFKKTKDLLNTIPIPAGSNFSSTILTNVGNIENKGVEFAISAALIRQKRLQWNVNFNVAYNNNKITNLTATKDSTYAGTMTGNGIIQINSVGYNTNSFYVYHQQYDQNGKPIEGVYADINGDGIINQDDLYRYKSPFPKFTYGFSTDFTVGKWTLSTVLRANLGNYMYNNIATGAIRSNILNPLGYLAGVVSDVLYTGFKDGQGQSDYYIQNASFLKMDNLGLSYQVGKVFRNKVGLSLQANCQNVFTVTKYTGLDPEIYGGIDNVLYPRPRIYTLSLHASFL</sequence>
<evidence type="ECO:0000256" key="4">
    <source>
        <dbReference type="ARBA" id="ARBA00022692"/>
    </source>
</evidence>
<gene>
    <name evidence="13" type="ORF">FSB73_07775</name>
</gene>
<dbReference type="KEGG" id="agi:FSB73_07775"/>
<dbReference type="Proteomes" id="UP000321291">
    <property type="component" value="Chromosome"/>
</dbReference>
<evidence type="ECO:0000256" key="9">
    <source>
        <dbReference type="RuleBase" id="RU003357"/>
    </source>
</evidence>
<dbReference type="Pfam" id="PF07715">
    <property type="entry name" value="Plug"/>
    <property type="match status" value="1"/>
</dbReference>
<keyword evidence="10" id="KW-0732">Signal</keyword>
<dbReference type="EMBL" id="CP042434">
    <property type="protein sequence ID" value="QEC71583.1"/>
    <property type="molecule type" value="Genomic_DNA"/>
</dbReference>
<evidence type="ECO:0000313" key="14">
    <source>
        <dbReference type="Proteomes" id="UP000321291"/>
    </source>
</evidence>
<keyword evidence="3 8" id="KW-1134">Transmembrane beta strand</keyword>
<dbReference type="InterPro" id="IPR018247">
    <property type="entry name" value="EF_Hand_1_Ca_BS"/>
</dbReference>
<evidence type="ECO:0000313" key="13">
    <source>
        <dbReference type="EMBL" id="QEC71583.1"/>
    </source>
</evidence>
<dbReference type="PROSITE" id="PS00018">
    <property type="entry name" value="EF_HAND_1"/>
    <property type="match status" value="1"/>
</dbReference>
<dbReference type="GO" id="GO:0009279">
    <property type="term" value="C:cell outer membrane"/>
    <property type="evidence" value="ECO:0007669"/>
    <property type="project" value="UniProtKB-SubCell"/>
</dbReference>